<dbReference type="InterPro" id="IPR047655">
    <property type="entry name" value="Transpos_IS630-like"/>
</dbReference>
<reference evidence="4" key="1">
    <citation type="submission" date="2020-12" db="EMBL/GenBank/DDBJ databases">
        <title>Hymenobacter sp.</title>
        <authorList>
            <person name="Kim M.K."/>
        </authorList>
    </citation>
    <scope>NUCLEOTIDE SEQUENCE [LARGE SCALE GENOMIC DNA]</scope>
    <source>
        <strain evidence="4">BT325</strain>
    </source>
</reference>
<dbReference type="RefSeq" id="WP_199050720.1">
    <property type="nucleotide sequence ID" value="NZ_JAELXT010000026.1"/>
</dbReference>
<feature type="region of interest" description="Disordered" evidence="1">
    <location>
        <begin position="68"/>
        <end position="88"/>
    </location>
</feature>
<evidence type="ECO:0000256" key="1">
    <source>
        <dbReference type="SAM" id="MobiDB-lite"/>
    </source>
</evidence>
<dbReference type="Pfam" id="PF13551">
    <property type="entry name" value="HTH_29"/>
    <property type="match status" value="1"/>
</dbReference>
<evidence type="ECO:0000313" key="3">
    <source>
        <dbReference type="EMBL" id="MBJ6127497.1"/>
    </source>
</evidence>
<evidence type="ECO:0000259" key="2">
    <source>
        <dbReference type="Pfam" id="PF13592"/>
    </source>
</evidence>
<feature type="region of interest" description="Disordered" evidence="1">
    <location>
        <begin position="145"/>
        <end position="177"/>
    </location>
</feature>
<protein>
    <submittedName>
        <fullName evidence="3">IS630 family transposase</fullName>
    </submittedName>
</protein>
<dbReference type="InterPro" id="IPR009057">
    <property type="entry name" value="Homeodomain-like_sf"/>
</dbReference>
<keyword evidence="4" id="KW-1185">Reference proteome</keyword>
<dbReference type="InterPro" id="IPR025959">
    <property type="entry name" value="Winged_HTH_dom"/>
</dbReference>
<dbReference type="SUPFAM" id="SSF46689">
    <property type="entry name" value="Homeodomain-like"/>
    <property type="match status" value="1"/>
</dbReference>
<dbReference type="Proteomes" id="UP000620670">
    <property type="component" value="Unassembled WGS sequence"/>
</dbReference>
<evidence type="ECO:0000313" key="4">
    <source>
        <dbReference type="Proteomes" id="UP000620670"/>
    </source>
</evidence>
<name>A0ABS0Y5A2_9HYPH</name>
<comment type="caution">
    <text evidence="3">The sequence shown here is derived from an EMBL/GenBank/DDBJ whole genome shotgun (WGS) entry which is preliminary data.</text>
</comment>
<feature type="domain" description="Winged helix-turn helix" evidence="2">
    <location>
        <begin position="108"/>
        <end position="164"/>
    </location>
</feature>
<dbReference type="EMBL" id="JAELXT010000026">
    <property type="protein sequence ID" value="MBJ6127497.1"/>
    <property type="molecule type" value="Genomic_DNA"/>
</dbReference>
<sequence>MAALRIRQDYSASDLRQRAARERDTRASLRLLAIANALEGMTRTEAARLVGMERQALHDAIQRFNAEGPNGLHDRHRSGRPEQLNPGQQAALKAHILRGPEPERDGVSAWRLVDLCEHVERTYGVHYSEWGLSCLLKRLNLSRQKTRPSHPKGNPAAQAAFKKGTPVKAAGPRGRAS</sequence>
<proteinExistence type="predicted"/>
<gene>
    <name evidence="3" type="ORF">JAO75_19020</name>
</gene>
<dbReference type="NCBIfam" id="NF033545">
    <property type="entry name" value="transpos_IS630"/>
    <property type="match status" value="1"/>
</dbReference>
<accession>A0ABS0Y5A2</accession>
<dbReference type="Pfam" id="PF13592">
    <property type="entry name" value="HTH_33"/>
    <property type="match status" value="1"/>
</dbReference>
<organism evidence="3 4">
    <name type="scientific">Microvirga splendida</name>
    <dbReference type="NCBI Taxonomy" id="2795727"/>
    <lineage>
        <taxon>Bacteria</taxon>
        <taxon>Pseudomonadati</taxon>
        <taxon>Pseudomonadota</taxon>
        <taxon>Alphaproteobacteria</taxon>
        <taxon>Hyphomicrobiales</taxon>
        <taxon>Methylobacteriaceae</taxon>
        <taxon>Microvirga</taxon>
    </lineage>
</organism>